<protein>
    <submittedName>
        <fullName evidence="3">Aste57867_17054 protein</fullName>
    </submittedName>
</protein>
<evidence type="ECO:0000313" key="4">
    <source>
        <dbReference type="Proteomes" id="UP000332933"/>
    </source>
</evidence>
<feature type="compositionally biased region" description="Polar residues" evidence="1">
    <location>
        <begin position="284"/>
        <end position="295"/>
    </location>
</feature>
<dbReference type="EMBL" id="CAADRA010006042">
    <property type="protein sequence ID" value="VFT93815.1"/>
    <property type="molecule type" value="Genomic_DNA"/>
</dbReference>
<feature type="compositionally biased region" description="Basic residues" evidence="1">
    <location>
        <begin position="296"/>
        <end position="306"/>
    </location>
</feature>
<gene>
    <name evidence="3" type="primary">Aste57867_17054</name>
    <name evidence="2" type="ORF">As57867_016996</name>
    <name evidence="3" type="ORF">ASTE57867_17054</name>
</gene>
<evidence type="ECO:0000313" key="3">
    <source>
        <dbReference type="EMBL" id="VFT93815.1"/>
    </source>
</evidence>
<keyword evidence="4" id="KW-1185">Reference proteome</keyword>
<feature type="region of interest" description="Disordered" evidence="1">
    <location>
        <begin position="282"/>
        <end position="316"/>
    </location>
</feature>
<reference evidence="3 4" key="1">
    <citation type="submission" date="2019-03" db="EMBL/GenBank/DDBJ databases">
        <authorList>
            <person name="Gaulin E."/>
            <person name="Dumas B."/>
        </authorList>
    </citation>
    <scope>NUCLEOTIDE SEQUENCE [LARGE SCALE GENOMIC DNA]</scope>
    <source>
        <strain evidence="3">CBS 568.67</strain>
    </source>
</reference>
<feature type="compositionally biased region" description="Pro residues" evidence="1">
    <location>
        <begin position="11"/>
        <end position="21"/>
    </location>
</feature>
<dbReference type="EMBL" id="VJMH01006021">
    <property type="protein sequence ID" value="KAF0691783.1"/>
    <property type="molecule type" value="Genomic_DNA"/>
</dbReference>
<proteinExistence type="predicted"/>
<sequence length="350" mass="38314">MNFAKLMRGTVPPPPLEPPPHNAERVKSPPPTPAAIQPIDTANLVLKEHLASALLDDGGASSPTSQTSPRPSSPPTQRRPSVASNRSPPRTDTSPAKTSLRHRASIQVCSETPPTRRLSRAPSISVPNFDRQQFDKDAELVLLIDQLKGDLKRSQAEVAKLQKKLVDRAKGLDVRQSLSRLGGAHAPTGNLDSAAPPARYLEEKCRHLEAENARLRQAPVRQQGDADKRRILELESALNECKRTERRALHLVVTAVGKDRLAALLRNPKLADLSLEERVGAAMKSTNAPAPPSRSTTKHQAAKAKPKPLVSPEDDALDARSQQLDVLWKEHCGELYGGEGRRTFDRVLRQ</sequence>
<feature type="compositionally biased region" description="Polar residues" evidence="1">
    <location>
        <begin position="82"/>
        <end position="97"/>
    </location>
</feature>
<dbReference type="OrthoDB" id="79267at2759"/>
<evidence type="ECO:0000256" key="1">
    <source>
        <dbReference type="SAM" id="MobiDB-lite"/>
    </source>
</evidence>
<evidence type="ECO:0000313" key="2">
    <source>
        <dbReference type="EMBL" id="KAF0691783.1"/>
    </source>
</evidence>
<feature type="compositionally biased region" description="Low complexity" evidence="1">
    <location>
        <begin position="61"/>
        <end position="81"/>
    </location>
</feature>
<dbReference type="Proteomes" id="UP000332933">
    <property type="component" value="Unassembled WGS sequence"/>
</dbReference>
<accession>A0A485L6W3</accession>
<feature type="region of interest" description="Disordered" evidence="1">
    <location>
        <begin position="1"/>
        <end position="123"/>
    </location>
</feature>
<reference evidence="2" key="2">
    <citation type="submission" date="2019-06" db="EMBL/GenBank/DDBJ databases">
        <title>Genomics analysis of Aphanomyces spp. identifies a new class of oomycete effector associated with host adaptation.</title>
        <authorList>
            <person name="Gaulin E."/>
        </authorList>
    </citation>
    <scope>NUCLEOTIDE SEQUENCE</scope>
    <source>
        <strain evidence="2">CBS 578.67</strain>
    </source>
</reference>
<name>A0A485L6W3_9STRA</name>
<organism evidence="3 4">
    <name type="scientific">Aphanomyces stellatus</name>
    <dbReference type="NCBI Taxonomy" id="120398"/>
    <lineage>
        <taxon>Eukaryota</taxon>
        <taxon>Sar</taxon>
        <taxon>Stramenopiles</taxon>
        <taxon>Oomycota</taxon>
        <taxon>Saprolegniomycetes</taxon>
        <taxon>Saprolegniales</taxon>
        <taxon>Verrucalvaceae</taxon>
        <taxon>Aphanomyces</taxon>
    </lineage>
</organism>
<dbReference type="AlphaFoldDB" id="A0A485L6W3"/>